<dbReference type="RefSeq" id="WP_254153640.1">
    <property type="nucleotide sequence ID" value="NZ_JAHESD010000018.1"/>
</dbReference>
<keyword evidence="10" id="KW-1185">Reference proteome</keyword>
<name>A0ABS5VQG0_9BACT</name>
<feature type="region of interest" description="Disordered" evidence="5">
    <location>
        <begin position="79"/>
        <end position="99"/>
    </location>
</feature>
<feature type="domain" description="Glycosyltransferase subfamily 4-like N-terminal" evidence="8">
    <location>
        <begin position="229"/>
        <end position="332"/>
    </location>
</feature>
<gene>
    <name evidence="9" type="ORF">KK060_10330</name>
</gene>
<dbReference type="PROSITE" id="PS51257">
    <property type="entry name" value="PROKAR_LIPOPROTEIN"/>
    <property type="match status" value="1"/>
</dbReference>
<comment type="caution">
    <text evidence="9">The sequence shown here is derived from an EMBL/GenBank/DDBJ whole genome shotgun (WGS) entry which is preliminary data.</text>
</comment>
<evidence type="ECO:0000259" key="6">
    <source>
        <dbReference type="Pfam" id="PF00534"/>
    </source>
</evidence>
<feature type="region of interest" description="Disordered" evidence="5">
    <location>
        <begin position="148"/>
        <end position="203"/>
    </location>
</feature>
<dbReference type="EC" id="2.4.1.21" evidence="2"/>
<dbReference type="PANTHER" id="PTHR46401">
    <property type="entry name" value="GLYCOSYLTRANSFERASE WBBK-RELATED"/>
    <property type="match status" value="1"/>
</dbReference>
<evidence type="ECO:0000256" key="1">
    <source>
        <dbReference type="ARBA" id="ARBA00001478"/>
    </source>
</evidence>
<organism evidence="9 10">
    <name type="scientific">Chryseosolibacter indicus</name>
    <dbReference type="NCBI Taxonomy" id="2782351"/>
    <lineage>
        <taxon>Bacteria</taxon>
        <taxon>Pseudomonadati</taxon>
        <taxon>Bacteroidota</taxon>
        <taxon>Cytophagia</taxon>
        <taxon>Cytophagales</taxon>
        <taxon>Chryseotaleaceae</taxon>
        <taxon>Chryseosolibacter</taxon>
    </lineage>
</organism>
<feature type="compositionally biased region" description="Low complexity" evidence="5">
    <location>
        <begin position="155"/>
        <end position="169"/>
    </location>
</feature>
<dbReference type="Gene3D" id="3.40.50.2000">
    <property type="entry name" value="Glycogen Phosphorylase B"/>
    <property type="match status" value="3"/>
</dbReference>
<dbReference type="InterPro" id="IPR013534">
    <property type="entry name" value="Starch_synth_cat_dom"/>
</dbReference>
<dbReference type="Proteomes" id="UP000772618">
    <property type="component" value="Unassembled WGS sequence"/>
</dbReference>
<dbReference type="PANTHER" id="PTHR46401:SF2">
    <property type="entry name" value="GLYCOSYLTRANSFERASE WBBK-RELATED"/>
    <property type="match status" value="1"/>
</dbReference>
<keyword evidence="4" id="KW-0808">Transferase</keyword>
<reference evidence="9 10" key="1">
    <citation type="submission" date="2021-05" db="EMBL/GenBank/DDBJ databases">
        <title>A Polyphasic approach of four new species of the genus Ohtaekwangia: Ohtaekwangia histidinii sp. nov., Ohtaekwangia cretensis sp. nov., Ohtaekwangia indiensis sp. nov., Ohtaekwangia reichenbachii sp. nov. from diverse environment.</title>
        <authorList>
            <person name="Octaviana S."/>
        </authorList>
    </citation>
    <scope>NUCLEOTIDE SEQUENCE [LARGE SCALE GENOMIC DNA]</scope>
    <source>
        <strain evidence="9 10">PWU20</strain>
    </source>
</reference>
<evidence type="ECO:0000256" key="5">
    <source>
        <dbReference type="SAM" id="MobiDB-lite"/>
    </source>
</evidence>
<evidence type="ECO:0000256" key="4">
    <source>
        <dbReference type="ARBA" id="ARBA00022679"/>
    </source>
</evidence>
<evidence type="ECO:0000256" key="2">
    <source>
        <dbReference type="ARBA" id="ARBA00012588"/>
    </source>
</evidence>
<dbReference type="CDD" id="cd03801">
    <property type="entry name" value="GT4_PimA-like"/>
    <property type="match status" value="1"/>
</dbReference>
<protein>
    <recommendedName>
        <fullName evidence="2">starch synthase</fullName>
        <ecNumber evidence="2">2.4.1.21</ecNumber>
    </recommendedName>
</protein>
<evidence type="ECO:0000259" key="7">
    <source>
        <dbReference type="Pfam" id="PF08323"/>
    </source>
</evidence>
<evidence type="ECO:0000313" key="9">
    <source>
        <dbReference type="EMBL" id="MBT1703678.1"/>
    </source>
</evidence>
<accession>A0ABS5VQG0</accession>
<comment type="catalytic activity">
    <reaction evidence="1">
        <text>[(1-&gt;4)-alpha-D-glucosyl](n) + ADP-alpha-D-glucose = [(1-&gt;4)-alpha-D-glucosyl](n+1) + ADP + H(+)</text>
        <dbReference type="Rhea" id="RHEA:18189"/>
        <dbReference type="Rhea" id="RHEA-COMP:9584"/>
        <dbReference type="Rhea" id="RHEA-COMP:9587"/>
        <dbReference type="ChEBI" id="CHEBI:15378"/>
        <dbReference type="ChEBI" id="CHEBI:15444"/>
        <dbReference type="ChEBI" id="CHEBI:57498"/>
        <dbReference type="ChEBI" id="CHEBI:456216"/>
        <dbReference type="EC" id="2.4.1.21"/>
    </reaction>
</comment>
<proteinExistence type="predicted"/>
<evidence type="ECO:0000256" key="3">
    <source>
        <dbReference type="ARBA" id="ARBA00022676"/>
    </source>
</evidence>
<evidence type="ECO:0000259" key="8">
    <source>
        <dbReference type="Pfam" id="PF13439"/>
    </source>
</evidence>
<feature type="domain" description="Glycosyl transferase family 1" evidence="6">
    <location>
        <begin position="338"/>
        <end position="500"/>
    </location>
</feature>
<evidence type="ECO:0000313" key="10">
    <source>
        <dbReference type="Proteomes" id="UP000772618"/>
    </source>
</evidence>
<dbReference type="Pfam" id="PF13439">
    <property type="entry name" value="Glyco_transf_4"/>
    <property type="match status" value="1"/>
</dbReference>
<feature type="compositionally biased region" description="Polar residues" evidence="5">
    <location>
        <begin position="173"/>
        <end position="199"/>
    </location>
</feature>
<dbReference type="EMBL" id="JAHESD010000018">
    <property type="protein sequence ID" value="MBT1703678.1"/>
    <property type="molecule type" value="Genomic_DNA"/>
</dbReference>
<dbReference type="Pfam" id="PF08323">
    <property type="entry name" value="Glyco_transf_5"/>
    <property type="match status" value="1"/>
</dbReference>
<dbReference type="InterPro" id="IPR001296">
    <property type="entry name" value="Glyco_trans_1"/>
</dbReference>
<dbReference type="SUPFAM" id="SSF53756">
    <property type="entry name" value="UDP-Glycosyltransferase/glycogen phosphorylase"/>
    <property type="match status" value="2"/>
</dbReference>
<keyword evidence="3" id="KW-0328">Glycosyltransferase</keyword>
<sequence length="523" mass="58262">MKVLMFGWEFPPHISGGLGTACYGLTHSLGKEDVDVLFVVPKLHGDEPTVKTSLINASAIPYKTIKLNSPDINIDSKKENKSAVNTIPSDSRKQDVKPSTIYTTNTGDIISVKEEDNFTYIEIPSGLSAYRAPDFEQHSSEVNHWNYSFGDRKNNSPIESNTESNTSSELASKASQLTTSADQTEAQETQPQEHINSDNAIEESDSVKEVTYTFSGSYGANLLLEVERYAQVAEEIARRFSFDVIHAHDWMTYPAGIAAKEVSGKPLVVHVHATEFDRTGDNVDTRVHAIEQRGMQKADRVVTVSEWTKRIAVNKYNIAEQKVCVVHNGIIPQKKQKVEFKSPLRKAPVVTFLGRVTHQKGPLYFVEAARKVLKEIPDARFIVAGSGDLLPAMIQRVAQLKMSSHFHFTGFLKGNDIQKVWKMSNLYVMPSVSEPFGIAPLEAIQAGVPVIISKQSGVAEVMPHAITVDFWNTNELAESICSVLKYKSLHKTLKKNSKKHIKGITWDNAAKKLNNLYHELIEQ</sequence>
<feature type="domain" description="Starch synthase catalytic" evidence="7">
    <location>
        <begin position="2"/>
        <end position="86"/>
    </location>
</feature>
<dbReference type="InterPro" id="IPR028098">
    <property type="entry name" value="Glyco_trans_4-like_N"/>
</dbReference>
<dbReference type="Pfam" id="PF00534">
    <property type="entry name" value="Glycos_transf_1"/>
    <property type="match status" value="1"/>
</dbReference>